<reference evidence="9 10" key="1">
    <citation type="journal article" date="2017" name="Mol. Ecol.">
        <title>Comparative and population genomic landscape of Phellinus noxius: A hypervariable fungus causing root rot in trees.</title>
        <authorList>
            <person name="Chung C.L."/>
            <person name="Lee T.J."/>
            <person name="Akiba M."/>
            <person name="Lee H.H."/>
            <person name="Kuo T.H."/>
            <person name="Liu D."/>
            <person name="Ke H.M."/>
            <person name="Yokoi T."/>
            <person name="Roa M.B."/>
            <person name="Lu M.J."/>
            <person name="Chang Y.Y."/>
            <person name="Ann P.J."/>
            <person name="Tsai J.N."/>
            <person name="Chen C.Y."/>
            <person name="Tzean S.S."/>
            <person name="Ota Y."/>
            <person name="Hattori T."/>
            <person name="Sahashi N."/>
            <person name="Liou R.F."/>
            <person name="Kikuchi T."/>
            <person name="Tsai I.J."/>
        </authorList>
    </citation>
    <scope>NUCLEOTIDE SEQUENCE [LARGE SCALE GENOMIC DNA]</scope>
    <source>
        <strain evidence="9 10">FFPRI411160</strain>
    </source>
</reference>
<dbReference type="InParanoid" id="A0A286ULT4"/>
<evidence type="ECO:0000256" key="4">
    <source>
        <dbReference type="ARBA" id="ARBA00022824"/>
    </source>
</evidence>
<comment type="similarity">
    <text evidence="2 7">Belongs to the derlin family.</text>
</comment>
<gene>
    <name evidence="9" type="ORF">PNOK_0304200</name>
</gene>
<dbReference type="InterPro" id="IPR035952">
    <property type="entry name" value="Rhomboid-like_sf"/>
</dbReference>
<evidence type="ECO:0000256" key="2">
    <source>
        <dbReference type="ARBA" id="ARBA00008917"/>
    </source>
</evidence>
<accession>A0A286ULT4</accession>
<keyword evidence="6 7" id="KW-0472">Membrane</keyword>
<keyword evidence="10" id="KW-1185">Reference proteome</keyword>
<evidence type="ECO:0000256" key="6">
    <source>
        <dbReference type="ARBA" id="ARBA00023136"/>
    </source>
</evidence>
<keyword evidence="4 7" id="KW-0256">Endoplasmic reticulum</keyword>
<comment type="function">
    <text evidence="7">May be involved in the degradation of misfolded endoplasmic reticulum (ER) luminal proteins.</text>
</comment>
<dbReference type="GO" id="GO:0006950">
    <property type="term" value="P:response to stress"/>
    <property type="evidence" value="ECO:0007669"/>
    <property type="project" value="UniProtKB-ARBA"/>
</dbReference>
<comment type="subcellular location">
    <subcellularLocation>
        <location evidence="1 7">Endoplasmic reticulum membrane</location>
        <topology evidence="1 7">Multi-pass membrane protein</topology>
    </subcellularLocation>
</comment>
<keyword evidence="5 7" id="KW-1133">Transmembrane helix</keyword>
<name>A0A286ULT4_9AGAM</name>
<evidence type="ECO:0000256" key="1">
    <source>
        <dbReference type="ARBA" id="ARBA00004477"/>
    </source>
</evidence>
<sequence>MQRLELWRPITSLFFAGTGLNFIFDFVMLYRNSDSLESVHYARLSSDYAWQMIINAISILCLNMPLRSVFHFRPLLLSLVTLSSRLTPNALTSIFGLFTLSHSYLPYALVGLDLLMGGPSMAASSLTGLISGYAWWYLVHNVDAGRPGAEFARAPMWLRIMLDPRGERVIPGVGRILSEGRARATAAGRTSSHATSGGHNWGSGSRLGSRRSWIKGLFIVMYFEGTCEKFTNHLQKYGMGLGAIP</sequence>
<dbReference type="STRING" id="2282107.A0A286ULT4"/>
<dbReference type="InterPro" id="IPR007599">
    <property type="entry name" value="DER1"/>
</dbReference>
<organism evidence="9 10">
    <name type="scientific">Pyrrhoderma noxium</name>
    <dbReference type="NCBI Taxonomy" id="2282107"/>
    <lineage>
        <taxon>Eukaryota</taxon>
        <taxon>Fungi</taxon>
        <taxon>Dikarya</taxon>
        <taxon>Basidiomycota</taxon>
        <taxon>Agaricomycotina</taxon>
        <taxon>Agaricomycetes</taxon>
        <taxon>Hymenochaetales</taxon>
        <taxon>Hymenochaetaceae</taxon>
        <taxon>Pyrrhoderma</taxon>
    </lineage>
</organism>
<protein>
    <recommendedName>
        <fullName evidence="7">Derlin</fullName>
    </recommendedName>
</protein>
<evidence type="ECO:0000313" key="9">
    <source>
        <dbReference type="EMBL" id="PAV20415.1"/>
    </source>
</evidence>
<comment type="caution">
    <text evidence="9">The sequence shown here is derived from an EMBL/GenBank/DDBJ whole genome shotgun (WGS) entry which is preliminary data.</text>
</comment>
<evidence type="ECO:0000256" key="7">
    <source>
        <dbReference type="RuleBase" id="RU363059"/>
    </source>
</evidence>
<feature type="transmembrane region" description="Helical" evidence="7">
    <location>
        <begin position="50"/>
        <end position="70"/>
    </location>
</feature>
<evidence type="ECO:0000313" key="10">
    <source>
        <dbReference type="Proteomes" id="UP000217199"/>
    </source>
</evidence>
<feature type="transmembrane region" description="Helical" evidence="7">
    <location>
        <begin position="121"/>
        <end position="139"/>
    </location>
</feature>
<dbReference type="GO" id="GO:0005789">
    <property type="term" value="C:endoplasmic reticulum membrane"/>
    <property type="evidence" value="ECO:0007669"/>
    <property type="project" value="UniProtKB-SubCell"/>
</dbReference>
<dbReference type="PANTHER" id="PTHR11009">
    <property type="entry name" value="DER1-LIKE PROTEIN, DERLIN"/>
    <property type="match status" value="1"/>
</dbReference>
<dbReference type="OrthoDB" id="1716531at2759"/>
<dbReference type="AlphaFoldDB" id="A0A286ULT4"/>
<feature type="region of interest" description="Disordered" evidence="8">
    <location>
        <begin position="187"/>
        <end position="207"/>
    </location>
</feature>
<evidence type="ECO:0000256" key="3">
    <source>
        <dbReference type="ARBA" id="ARBA00022692"/>
    </source>
</evidence>
<dbReference type="Pfam" id="PF04511">
    <property type="entry name" value="DER1"/>
    <property type="match status" value="1"/>
</dbReference>
<dbReference type="EMBL" id="NBII01000003">
    <property type="protein sequence ID" value="PAV20415.1"/>
    <property type="molecule type" value="Genomic_DNA"/>
</dbReference>
<keyword evidence="3 7" id="KW-0812">Transmembrane</keyword>
<dbReference type="SUPFAM" id="SSF144091">
    <property type="entry name" value="Rhomboid-like"/>
    <property type="match status" value="1"/>
</dbReference>
<evidence type="ECO:0000256" key="8">
    <source>
        <dbReference type="SAM" id="MobiDB-lite"/>
    </source>
</evidence>
<comment type="caution">
    <text evidence="7">Lacks conserved residue(s) required for the propagation of feature annotation.</text>
</comment>
<evidence type="ECO:0000256" key="5">
    <source>
        <dbReference type="ARBA" id="ARBA00022989"/>
    </source>
</evidence>
<dbReference type="Proteomes" id="UP000217199">
    <property type="component" value="Unassembled WGS sequence"/>
</dbReference>
<proteinExistence type="inferred from homology"/>
<feature type="transmembrane region" description="Helical" evidence="7">
    <location>
        <begin position="12"/>
        <end position="30"/>
    </location>
</feature>